<proteinExistence type="predicted"/>
<dbReference type="InterPro" id="IPR051380">
    <property type="entry name" value="pH-response_reg_palI/RIM9"/>
</dbReference>
<keyword evidence="3 5" id="KW-1133">Transmembrane helix</keyword>
<gene>
    <name evidence="7" type="ORF">MVEN_02600300</name>
</gene>
<dbReference type="AlphaFoldDB" id="A0A8H6WU25"/>
<reference evidence="7" key="1">
    <citation type="submission" date="2020-05" db="EMBL/GenBank/DDBJ databases">
        <title>Mycena genomes resolve the evolution of fungal bioluminescence.</title>
        <authorList>
            <person name="Tsai I.J."/>
        </authorList>
    </citation>
    <scope>NUCLEOTIDE SEQUENCE</scope>
    <source>
        <strain evidence="7">CCC161011</strain>
    </source>
</reference>
<feature type="signal peptide" evidence="6">
    <location>
        <begin position="1"/>
        <end position="29"/>
    </location>
</feature>
<evidence type="ECO:0000256" key="3">
    <source>
        <dbReference type="ARBA" id="ARBA00022989"/>
    </source>
</evidence>
<feature type="transmembrane region" description="Helical" evidence="5">
    <location>
        <begin position="97"/>
        <end position="115"/>
    </location>
</feature>
<dbReference type="GO" id="GO:0035838">
    <property type="term" value="C:growing cell tip"/>
    <property type="evidence" value="ECO:0007669"/>
    <property type="project" value="TreeGrafter"/>
</dbReference>
<dbReference type="PANTHER" id="PTHR28013:SF3">
    <property type="entry name" value="PROTEIN DCV1-RELATED"/>
    <property type="match status" value="1"/>
</dbReference>
<name>A0A8H6WU25_9AGAR</name>
<feature type="chain" id="PRO_5034385397" description="Pali-domain-containing protein" evidence="6">
    <location>
        <begin position="30"/>
        <end position="208"/>
    </location>
</feature>
<dbReference type="Pfam" id="PF06687">
    <property type="entry name" value="SUR7"/>
    <property type="match status" value="1"/>
</dbReference>
<protein>
    <recommendedName>
        <fullName evidence="9">Pali-domain-containing protein</fullName>
    </recommendedName>
</protein>
<keyword evidence="6" id="KW-0732">Signal</keyword>
<dbReference type="EMBL" id="JACAZI010000041">
    <property type="protein sequence ID" value="KAF7326634.1"/>
    <property type="molecule type" value="Genomic_DNA"/>
</dbReference>
<dbReference type="InterPro" id="IPR009571">
    <property type="entry name" value="SUR7/Rim9-like_fungi"/>
</dbReference>
<evidence type="ECO:0000256" key="5">
    <source>
        <dbReference type="SAM" id="Phobius"/>
    </source>
</evidence>
<feature type="transmembrane region" description="Helical" evidence="5">
    <location>
        <begin position="167"/>
        <end position="191"/>
    </location>
</feature>
<dbReference type="OrthoDB" id="2354757at2759"/>
<comment type="subcellular location">
    <subcellularLocation>
        <location evidence="1">Membrane</location>
        <topology evidence="1">Multi-pass membrane protein</topology>
    </subcellularLocation>
</comment>
<dbReference type="Proteomes" id="UP000620124">
    <property type="component" value="Unassembled WGS sequence"/>
</dbReference>
<feature type="transmembrane region" description="Helical" evidence="5">
    <location>
        <begin position="122"/>
        <end position="147"/>
    </location>
</feature>
<dbReference type="GO" id="GO:0032153">
    <property type="term" value="C:cell division site"/>
    <property type="evidence" value="ECO:0007669"/>
    <property type="project" value="TreeGrafter"/>
</dbReference>
<keyword evidence="4 5" id="KW-0472">Membrane</keyword>
<dbReference type="PANTHER" id="PTHR28013">
    <property type="entry name" value="PROTEIN DCV1-RELATED"/>
    <property type="match status" value="1"/>
</dbReference>
<keyword evidence="8" id="KW-1185">Reference proteome</keyword>
<dbReference type="GO" id="GO:0005886">
    <property type="term" value="C:plasma membrane"/>
    <property type="evidence" value="ECO:0007669"/>
    <property type="project" value="InterPro"/>
</dbReference>
<evidence type="ECO:0008006" key="9">
    <source>
        <dbReference type="Google" id="ProtNLM"/>
    </source>
</evidence>
<evidence type="ECO:0000313" key="8">
    <source>
        <dbReference type="Proteomes" id="UP000620124"/>
    </source>
</evidence>
<evidence type="ECO:0000256" key="1">
    <source>
        <dbReference type="ARBA" id="ARBA00004141"/>
    </source>
</evidence>
<accession>A0A8H6WU25</accession>
<sequence>MLALHLGTFLIFAALVLLIVCSISAPTVGQINFLSIPLNNGSSVHFGSLGFCIMNPDGNSCTPTGVGYRIADEIAAIGITPFSNAKATALHGLTEGFILHQIAAGIAGIAFLLAVCSHRIGFLFASAVAFIAFLFSLAVLIIDFITFGSVRDHVNQNGGTAHTGNAYWMILAAMIILFFASIATCFACITARRRHTRSRKAGTVPATY</sequence>
<comment type="caution">
    <text evidence="7">The sequence shown here is derived from an EMBL/GenBank/DDBJ whole genome shotgun (WGS) entry which is preliminary data.</text>
</comment>
<organism evidence="7 8">
    <name type="scientific">Mycena venus</name>
    <dbReference type="NCBI Taxonomy" id="2733690"/>
    <lineage>
        <taxon>Eukaryota</taxon>
        <taxon>Fungi</taxon>
        <taxon>Dikarya</taxon>
        <taxon>Basidiomycota</taxon>
        <taxon>Agaricomycotina</taxon>
        <taxon>Agaricomycetes</taxon>
        <taxon>Agaricomycetidae</taxon>
        <taxon>Agaricales</taxon>
        <taxon>Marasmiineae</taxon>
        <taxon>Mycenaceae</taxon>
        <taxon>Mycena</taxon>
    </lineage>
</organism>
<evidence type="ECO:0000256" key="2">
    <source>
        <dbReference type="ARBA" id="ARBA00022692"/>
    </source>
</evidence>
<keyword evidence="2 5" id="KW-0812">Transmembrane</keyword>
<evidence type="ECO:0000313" key="7">
    <source>
        <dbReference type="EMBL" id="KAF7326634.1"/>
    </source>
</evidence>
<evidence type="ECO:0000256" key="6">
    <source>
        <dbReference type="SAM" id="SignalP"/>
    </source>
</evidence>
<evidence type="ECO:0000256" key="4">
    <source>
        <dbReference type="ARBA" id="ARBA00023136"/>
    </source>
</evidence>